<feature type="non-terminal residue" evidence="2">
    <location>
        <position position="90"/>
    </location>
</feature>
<reference evidence="2 3" key="2">
    <citation type="journal article" date="2017" name="Front. Plant Sci.">
        <title>Gene Classification and Mining of Molecular Markers Useful in Red Clover (Trifolium pratense) Breeding.</title>
        <authorList>
            <person name="Istvanek J."/>
            <person name="Dluhosova J."/>
            <person name="Dluhos P."/>
            <person name="Patkova L."/>
            <person name="Nedelnik J."/>
            <person name="Repkova J."/>
        </authorList>
    </citation>
    <scope>NUCLEOTIDE SEQUENCE [LARGE SCALE GENOMIC DNA]</scope>
    <source>
        <strain evidence="3">cv. Tatra</strain>
        <tissue evidence="2">Young leaves</tissue>
    </source>
</reference>
<evidence type="ECO:0000313" key="2">
    <source>
        <dbReference type="EMBL" id="PNX56157.1"/>
    </source>
</evidence>
<proteinExistence type="predicted"/>
<dbReference type="Proteomes" id="UP000236291">
    <property type="component" value="Unassembled WGS sequence"/>
</dbReference>
<organism evidence="2 3">
    <name type="scientific">Trifolium pratense</name>
    <name type="common">Red clover</name>
    <dbReference type="NCBI Taxonomy" id="57577"/>
    <lineage>
        <taxon>Eukaryota</taxon>
        <taxon>Viridiplantae</taxon>
        <taxon>Streptophyta</taxon>
        <taxon>Embryophyta</taxon>
        <taxon>Tracheophyta</taxon>
        <taxon>Spermatophyta</taxon>
        <taxon>Magnoliopsida</taxon>
        <taxon>eudicotyledons</taxon>
        <taxon>Gunneridae</taxon>
        <taxon>Pentapetalae</taxon>
        <taxon>rosids</taxon>
        <taxon>fabids</taxon>
        <taxon>Fabales</taxon>
        <taxon>Fabaceae</taxon>
        <taxon>Papilionoideae</taxon>
        <taxon>50 kb inversion clade</taxon>
        <taxon>NPAAA clade</taxon>
        <taxon>Hologalegina</taxon>
        <taxon>IRL clade</taxon>
        <taxon>Trifolieae</taxon>
        <taxon>Trifolium</taxon>
    </lineage>
</organism>
<dbReference type="PANTHER" id="PTHR47266">
    <property type="entry name" value="ENDONUCLEASE-RELATED"/>
    <property type="match status" value="1"/>
</dbReference>
<protein>
    <recommendedName>
        <fullName evidence="1">Integrase zinc-binding domain-containing protein</fullName>
    </recommendedName>
</protein>
<gene>
    <name evidence="2" type="ORF">L195_g058071</name>
</gene>
<reference evidence="2 3" key="1">
    <citation type="journal article" date="2014" name="Am. J. Bot.">
        <title>Genome assembly and annotation for red clover (Trifolium pratense; Fabaceae).</title>
        <authorList>
            <person name="Istvanek J."/>
            <person name="Jaros M."/>
            <person name="Krenek A."/>
            <person name="Repkova J."/>
        </authorList>
    </citation>
    <scope>NUCLEOTIDE SEQUENCE [LARGE SCALE GENOMIC DNA]</scope>
    <source>
        <strain evidence="3">cv. Tatra</strain>
        <tissue evidence="2">Young leaves</tissue>
    </source>
</reference>
<name>A0A2K3JQ51_TRIPR</name>
<dbReference type="EMBL" id="ASHM01118498">
    <property type="protein sequence ID" value="PNX56157.1"/>
    <property type="molecule type" value="Genomic_DNA"/>
</dbReference>
<comment type="caution">
    <text evidence="2">The sequence shown here is derived from an EMBL/GenBank/DDBJ whole genome shotgun (WGS) entry which is preliminary data.</text>
</comment>
<feature type="domain" description="Integrase zinc-binding" evidence="1">
    <location>
        <begin position="25"/>
        <end position="80"/>
    </location>
</feature>
<dbReference type="InterPro" id="IPR052160">
    <property type="entry name" value="Gypsy_RT_Integrase-like"/>
</dbReference>
<dbReference type="Gene3D" id="1.10.340.70">
    <property type="match status" value="1"/>
</dbReference>
<dbReference type="InterPro" id="IPR041588">
    <property type="entry name" value="Integrase_H2C2"/>
</dbReference>
<dbReference type="FunFam" id="1.10.340.70:FF:000001">
    <property type="entry name" value="Retrovirus-related Pol polyprotein from transposon gypsy-like Protein"/>
    <property type="match status" value="1"/>
</dbReference>
<evidence type="ECO:0000313" key="3">
    <source>
        <dbReference type="Proteomes" id="UP000236291"/>
    </source>
</evidence>
<sequence>MQQKFQIKGGLLYFHDRLFIPPEAGLTTSLLQEFHSSPVGGHSGIQATLARLSGNFYWPGMYKDVKQFVNACSVYSHNKYSTQSPYGLLQ</sequence>
<evidence type="ECO:0000259" key="1">
    <source>
        <dbReference type="Pfam" id="PF17921"/>
    </source>
</evidence>
<dbReference type="AlphaFoldDB" id="A0A2K3JQ51"/>
<dbReference type="Pfam" id="PF17921">
    <property type="entry name" value="Integrase_H2C2"/>
    <property type="match status" value="1"/>
</dbReference>
<dbReference type="STRING" id="57577.A0A2K3JQ51"/>
<accession>A0A2K3JQ51</accession>